<feature type="transmembrane region" description="Helical" evidence="1">
    <location>
        <begin position="71"/>
        <end position="91"/>
    </location>
</feature>
<feature type="transmembrane region" description="Helical" evidence="1">
    <location>
        <begin position="131"/>
        <end position="153"/>
    </location>
</feature>
<dbReference type="Proteomes" id="UP000199448">
    <property type="component" value="Unassembled WGS sequence"/>
</dbReference>
<organism evidence="2 3">
    <name type="scientific">Salinimicrobium catena</name>
    <dbReference type="NCBI Taxonomy" id="390640"/>
    <lineage>
        <taxon>Bacteria</taxon>
        <taxon>Pseudomonadati</taxon>
        <taxon>Bacteroidota</taxon>
        <taxon>Flavobacteriia</taxon>
        <taxon>Flavobacteriales</taxon>
        <taxon>Flavobacteriaceae</taxon>
        <taxon>Salinimicrobium</taxon>
    </lineage>
</organism>
<dbReference type="OrthoDB" id="1445886at2"/>
<gene>
    <name evidence="2" type="ORF">SAMN04488034_10279</name>
</gene>
<evidence type="ECO:0008006" key="4">
    <source>
        <dbReference type="Google" id="ProtNLM"/>
    </source>
</evidence>
<keyword evidence="1" id="KW-1133">Transmembrane helix</keyword>
<accession>A0A1H5L1Q8</accession>
<dbReference type="STRING" id="390640.SAMN04488034_10279"/>
<feature type="transmembrane region" description="Helical" evidence="1">
    <location>
        <begin position="186"/>
        <end position="204"/>
    </location>
</feature>
<proteinExistence type="predicted"/>
<protein>
    <recommendedName>
        <fullName evidence="4">YhhN-like protein</fullName>
    </recommendedName>
</protein>
<feature type="transmembrane region" description="Helical" evidence="1">
    <location>
        <begin position="98"/>
        <end position="119"/>
    </location>
</feature>
<reference evidence="2 3" key="1">
    <citation type="submission" date="2016-10" db="EMBL/GenBank/DDBJ databases">
        <authorList>
            <person name="de Groot N.N."/>
        </authorList>
    </citation>
    <scope>NUCLEOTIDE SEQUENCE [LARGE SCALE GENOMIC DNA]</scope>
    <source>
        <strain evidence="2 3">DSM 23553</strain>
    </source>
</reference>
<dbReference type="RefSeq" id="WP_093112426.1">
    <property type="nucleotide sequence ID" value="NZ_FNGG01000002.1"/>
</dbReference>
<keyword evidence="3" id="KW-1185">Reference proteome</keyword>
<evidence type="ECO:0000313" key="2">
    <source>
        <dbReference type="EMBL" id="SEE70517.1"/>
    </source>
</evidence>
<evidence type="ECO:0000256" key="1">
    <source>
        <dbReference type="SAM" id="Phobius"/>
    </source>
</evidence>
<name>A0A1H5L1Q8_9FLAO</name>
<keyword evidence="1" id="KW-0472">Membrane</keyword>
<feature type="transmembrane region" description="Helical" evidence="1">
    <location>
        <begin position="17"/>
        <end position="36"/>
    </location>
</feature>
<evidence type="ECO:0000313" key="3">
    <source>
        <dbReference type="Proteomes" id="UP000199448"/>
    </source>
</evidence>
<dbReference type="EMBL" id="FNUG01000002">
    <property type="protein sequence ID" value="SEE70517.1"/>
    <property type="molecule type" value="Genomic_DNA"/>
</dbReference>
<keyword evidence="1" id="KW-0812">Transmembrane</keyword>
<feature type="transmembrane region" description="Helical" evidence="1">
    <location>
        <begin position="160"/>
        <end position="180"/>
    </location>
</feature>
<dbReference type="AlphaFoldDB" id="A0A1H5L1Q8"/>
<feature type="transmembrane region" description="Helical" evidence="1">
    <location>
        <begin position="43"/>
        <end position="65"/>
    </location>
</feature>
<sequence>MFILIAAVFIIGSLFDLHYFTLGANYLLVPILVLYYRYKARNWFIFLVLALFFFYLRDIFLIHGMSSFHPLALMSFLIGILILYGFAITGFPRSKVHFVEWLSLLIMYGFLGFLFYTMAELMAEVLTVFESRAYLFLFLLTLLLAITFTAYLLKSHYASLWLMLASASLLVSELSLFFKTYVVSDISVNVFYPLFHVITYYALVEHGLHRRRSSEVPYF</sequence>